<comment type="caution">
    <text evidence="2">The sequence shown here is derived from an EMBL/GenBank/DDBJ whole genome shotgun (WGS) entry which is preliminary data.</text>
</comment>
<organism evidence="2 3">
    <name type="scientific">Rhodococcus spongiicola</name>
    <dbReference type="NCBI Taxonomy" id="2487352"/>
    <lineage>
        <taxon>Bacteria</taxon>
        <taxon>Bacillati</taxon>
        <taxon>Actinomycetota</taxon>
        <taxon>Actinomycetes</taxon>
        <taxon>Mycobacteriales</taxon>
        <taxon>Nocardiaceae</taxon>
        <taxon>Rhodococcus</taxon>
    </lineage>
</organism>
<gene>
    <name evidence="2" type="ORF">EF834_06130</name>
</gene>
<dbReference type="InterPro" id="IPR000182">
    <property type="entry name" value="GNAT_dom"/>
</dbReference>
<proteinExistence type="predicted"/>
<name>A0A438B108_9NOCA</name>
<evidence type="ECO:0000313" key="3">
    <source>
        <dbReference type="Proteomes" id="UP000284333"/>
    </source>
</evidence>
<evidence type="ECO:0000259" key="1">
    <source>
        <dbReference type="Pfam" id="PF13302"/>
    </source>
</evidence>
<dbReference type="InterPro" id="IPR016181">
    <property type="entry name" value="Acyl_CoA_acyltransferase"/>
</dbReference>
<evidence type="ECO:0000313" key="2">
    <source>
        <dbReference type="EMBL" id="RVW04625.1"/>
    </source>
</evidence>
<keyword evidence="3" id="KW-1185">Reference proteome</keyword>
<feature type="domain" description="N-acetyltransferase" evidence="1">
    <location>
        <begin position="50"/>
        <end position="184"/>
    </location>
</feature>
<dbReference type="SUPFAM" id="SSF55729">
    <property type="entry name" value="Acyl-CoA N-acyltransferases (Nat)"/>
    <property type="match status" value="1"/>
</dbReference>
<dbReference type="Gene3D" id="3.40.630.30">
    <property type="match status" value="1"/>
</dbReference>
<dbReference type="OrthoDB" id="9795199at2"/>
<dbReference type="Pfam" id="PF13302">
    <property type="entry name" value="Acetyltransf_3"/>
    <property type="match status" value="1"/>
</dbReference>
<accession>A0A438B108</accession>
<dbReference type="PANTHER" id="PTHR43610">
    <property type="entry name" value="BLL6696 PROTEIN"/>
    <property type="match status" value="1"/>
</dbReference>
<keyword evidence="2" id="KW-0808">Transferase</keyword>
<dbReference type="Proteomes" id="UP000284333">
    <property type="component" value="Unassembled WGS sequence"/>
</dbReference>
<dbReference type="EMBL" id="RKLN01000002">
    <property type="protein sequence ID" value="RVW04625.1"/>
    <property type="molecule type" value="Genomic_DNA"/>
</dbReference>
<dbReference type="RefSeq" id="WP_127946328.1">
    <property type="nucleotide sequence ID" value="NZ_RKLN01000002.1"/>
</dbReference>
<dbReference type="GO" id="GO:0016747">
    <property type="term" value="F:acyltransferase activity, transferring groups other than amino-acyl groups"/>
    <property type="evidence" value="ECO:0007669"/>
    <property type="project" value="InterPro"/>
</dbReference>
<reference evidence="2 3" key="1">
    <citation type="submission" date="2018-11" db="EMBL/GenBank/DDBJ databases">
        <title>Rhodococcus spongicola sp. nov. and Rhodococcus xishaensis sp. nov. from marine sponges.</title>
        <authorList>
            <person name="Li L."/>
            <person name="Lin H.W."/>
        </authorList>
    </citation>
    <scope>NUCLEOTIDE SEQUENCE [LARGE SCALE GENOMIC DNA]</scope>
    <source>
        <strain evidence="2 3">LHW50502</strain>
    </source>
</reference>
<dbReference type="AlphaFoldDB" id="A0A438B108"/>
<sequence length="234" mass="26592">MHQIPELDRFDPVRDPRPVDEPWPQLAWPISVDTELTGEVVQLNSIDPTADAAELFRALDHDGVWAHVPGRPRDPQDFAEILSSRHTRPDWNTWVVRTRRAIAGLPAGAIVGTSSYLDVSAHDARLEIGYTLYTPAVWSSAVNPETKLLLLGYAFDTLHAGRVQMKTDTRNHRSQQAIARLGAQYEGTLRRHFRRSDGTVRDTVMFSVSAEDWPDVRQRLTSRLRSHSQERVDR</sequence>
<protein>
    <submittedName>
        <fullName evidence="2">N-acetyltransferase</fullName>
    </submittedName>
</protein>
<dbReference type="PANTHER" id="PTHR43610:SF1">
    <property type="entry name" value="N-ACETYLTRANSFERASE DOMAIN-CONTAINING PROTEIN"/>
    <property type="match status" value="1"/>
</dbReference>